<keyword evidence="4" id="KW-1185">Reference proteome</keyword>
<dbReference type="OrthoDB" id="7056535at2"/>
<keyword evidence="2" id="KW-1133">Transmembrane helix</keyword>
<protein>
    <submittedName>
        <fullName evidence="3">Uncharacterized protein</fullName>
    </submittedName>
</protein>
<dbReference type="EMBL" id="QKZL01000028">
    <property type="protein sequence ID" value="PZX11845.1"/>
    <property type="molecule type" value="Genomic_DNA"/>
</dbReference>
<accession>A0A2W7MUM8</accession>
<gene>
    <name evidence="3" type="ORF">LX81_03814</name>
</gene>
<evidence type="ECO:0000313" key="4">
    <source>
        <dbReference type="Proteomes" id="UP000248916"/>
    </source>
</evidence>
<keyword evidence="2" id="KW-0812">Transmembrane</keyword>
<name>A0A2W7MUM8_9RHOB</name>
<evidence type="ECO:0000256" key="1">
    <source>
        <dbReference type="SAM" id="Coils"/>
    </source>
</evidence>
<evidence type="ECO:0000313" key="3">
    <source>
        <dbReference type="EMBL" id="PZX11845.1"/>
    </source>
</evidence>
<reference evidence="3 4" key="1">
    <citation type="submission" date="2018-06" db="EMBL/GenBank/DDBJ databases">
        <title>Genomic Encyclopedia of Archaeal and Bacterial Type Strains, Phase II (KMG-II): from individual species to whole genera.</title>
        <authorList>
            <person name="Goeker M."/>
        </authorList>
    </citation>
    <scope>NUCLEOTIDE SEQUENCE [LARGE SCALE GENOMIC DNA]</scope>
    <source>
        <strain evidence="3 4">DSM 22009</strain>
    </source>
</reference>
<feature type="transmembrane region" description="Helical" evidence="2">
    <location>
        <begin position="311"/>
        <end position="331"/>
    </location>
</feature>
<feature type="coiled-coil region" evidence="1">
    <location>
        <begin position="271"/>
        <end position="302"/>
    </location>
</feature>
<proteinExistence type="predicted"/>
<dbReference type="Proteomes" id="UP000248916">
    <property type="component" value="Unassembled WGS sequence"/>
</dbReference>
<comment type="caution">
    <text evidence="3">The sequence shown here is derived from an EMBL/GenBank/DDBJ whole genome shotgun (WGS) entry which is preliminary data.</text>
</comment>
<dbReference type="RefSeq" id="WP_111538826.1">
    <property type="nucleotide sequence ID" value="NZ_QKZL01000028.1"/>
</dbReference>
<feature type="transmembrane region" description="Helical" evidence="2">
    <location>
        <begin position="100"/>
        <end position="126"/>
    </location>
</feature>
<organism evidence="3 4">
    <name type="scientific">Palleronia aestuarii</name>
    <dbReference type="NCBI Taxonomy" id="568105"/>
    <lineage>
        <taxon>Bacteria</taxon>
        <taxon>Pseudomonadati</taxon>
        <taxon>Pseudomonadota</taxon>
        <taxon>Alphaproteobacteria</taxon>
        <taxon>Rhodobacterales</taxon>
        <taxon>Roseobacteraceae</taxon>
        <taxon>Palleronia</taxon>
    </lineage>
</organism>
<feature type="transmembrane region" description="Helical" evidence="2">
    <location>
        <begin position="21"/>
        <end position="48"/>
    </location>
</feature>
<keyword evidence="2" id="KW-0472">Membrane</keyword>
<keyword evidence="1" id="KW-0175">Coiled coil</keyword>
<evidence type="ECO:0000256" key="2">
    <source>
        <dbReference type="SAM" id="Phobius"/>
    </source>
</evidence>
<feature type="transmembrane region" description="Helical" evidence="2">
    <location>
        <begin position="68"/>
        <end position="88"/>
    </location>
</feature>
<sequence length="342" mass="35031">MAYTASSPSYGDAPTGAPRRVSWGGIIAGSVIAAALMVLLTTFGIGIGASTIDPTGQSPSGSSLGIGAGIYAVITQIVALGAGGYVAARLAGIPRPVTSLIHGAAVWAVTTLFLATVAILGGNALFGAASSLVGNTARGVSNAVEAIAPDNLSLPDPAQIASQVSFDSLPDEVQQALEEQDITPQNFQDEMQQSFRQVVSEEEQQQVVANARQSLTDILRSPGNAGEELQSFIDETLSGPGAVLGDEDRQEALTVLERRTGITPEEAEQVVAQVETRIDEAVAEVRQTIEDAQQQALDAAEAASNAAATTALLLSLVSVLGLAAACGGAFAGKPDRFARDYA</sequence>
<dbReference type="AlphaFoldDB" id="A0A2W7MUM8"/>